<comment type="similarity">
    <text evidence="2">In the N-terminal section; belongs to the transposase 2 family.</text>
</comment>
<evidence type="ECO:0000256" key="4">
    <source>
        <dbReference type="ARBA" id="ARBA00023125"/>
    </source>
</evidence>
<gene>
    <name evidence="8" type="ORF">BB215W447A_1195</name>
</gene>
<evidence type="ECO:0000256" key="1">
    <source>
        <dbReference type="ARBA" id="ARBA00008761"/>
    </source>
</evidence>
<protein>
    <submittedName>
        <fullName evidence="8">Putative transposase</fullName>
    </submittedName>
</protein>
<dbReference type="NCBIfam" id="TIGR01766">
    <property type="entry name" value="IS200/IS605 family accessory protein TnpB-like domain"/>
    <property type="match status" value="1"/>
</dbReference>
<dbReference type="InterPro" id="IPR010095">
    <property type="entry name" value="Cas12f1-like_TNB"/>
</dbReference>
<evidence type="ECO:0000313" key="8">
    <source>
        <dbReference type="EMBL" id="AUE03211.1"/>
    </source>
</evidence>
<dbReference type="EMBL" id="CP021558">
    <property type="protein sequence ID" value="AUE03211.1"/>
    <property type="molecule type" value="Genomic_DNA"/>
</dbReference>
<keyword evidence="5" id="KW-0233">DNA recombination</keyword>
<reference evidence="8 9" key="1">
    <citation type="submission" date="2017-05" db="EMBL/GenBank/DDBJ databases">
        <title>Comparative genomics and methylome analysis of the gut commensal Bifidobacterium breve.</title>
        <authorList>
            <person name="Bottacini F."/>
            <person name="Morrissey R."/>
            <person name="Roberts R.J."/>
            <person name="James K."/>
            <person name="van Breen J."/>
            <person name="Egan M."/>
            <person name="Lambert J."/>
            <person name="van Limpt K."/>
            <person name="Stanton C."/>
            <person name="Knol J."/>
            <person name="O' Connell Motherway M."/>
            <person name="van Sinderen D."/>
        </authorList>
    </citation>
    <scope>NUCLEOTIDE SEQUENCE [LARGE SCALE GENOMIC DNA]</scope>
    <source>
        <strain evidence="8 9">215W447a</strain>
    </source>
</reference>
<dbReference type="GO" id="GO:0003677">
    <property type="term" value="F:DNA binding"/>
    <property type="evidence" value="ECO:0007669"/>
    <property type="project" value="UniProtKB-KW"/>
</dbReference>
<keyword evidence="4" id="KW-0238">DNA-binding</keyword>
<evidence type="ECO:0000256" key="3">
    <source>
        <dbReference type="ARBA" id="ARBA00022578"/>
    </source>
</evidence>
<feature type="domain" description="Probable transposase IS891/IS1136/IS1341" evidence="6">
    <location>
        <begin position="171"/>
        <end position="262"/>
    </location>
</feature>
<dbReference type="Pfam" id="PF01385">
    <property type="entry name" value="OrfB_IS605"/>
    <property type="match status" value="1"/>
</dbReference>
<sequence length="376" mass="43088">MVVQTLTYGIRLHPSPAESDLLDRTCTAYLSCCDHVSRVAKSNRTLSQRKLNDLAYRHLRETYHVGSQMAQSAIIRVIGNYRTVKESLGDPWKTKRPLQYTSSGYDLVWNRDYSILSDGRLSVNTLKGRVKLQVDWKGMPEQYRHGRFGTARLLKKRGKWMLLIPSTVELTDPQRPQNVMGVDLGMRFLATSYDSSHKTTFHSGKEVTHKRAHYKALRTGLQKRGTRSARRRLKSIGNRENRWMRDVNHQVSKALVDECEQPTLIVLEDLKGIREATERVGKSRRYVQVSWAFFQLRQMIEYKALKAGHSIMLVDPAYTSQACPRCGLVRKANRKHRAHEYVCAGCGYRSNDDRVAAMNIRRLGYAALVESQTGTS</sequence>
<dbReference type="PANTHER" id="PTHR30405:SF11">
    <property type="entry name" value="RNA-GUIDED DNA ENDONUCLEASE RV2885C-RELATED"/>
    <property type="match status" value="1"/>
</dbReference>
<feature type="domain" description="Cas12f1-like TNB" evidence="7">
    <location>
        <begin position="293"/>
        <end position="360"/>
    </location>
</feature>
<comment type="similarity">
    <text evidence="1">In the C-terminal section; belongs to the transposase 35 family.</text>
</comment>
<evidence type="ECO:0000256" key="2">
    <source>
        <dbReference type="ARBA" id="ARBA00011044"/>
    </source>
</evidence>
<evidence type="ECO:0000313" key="9">
    <source>
        <dbReference type="Proteomes" id="UP000232491"/>
    </source>
</evidence>
<evidence type="ECO:0000259" key="6">
    <source>
        <dbReference type="Pfam" id="PF01385"/>
    </source>
</evidence>
<accession>A0A2K9BDW8</accession>
<dbReference type="PANTHER" id="PTHR30405">
    <property type="entry name" value="TRANSPOSASE"/>
    <property type="match status" value="1"/>
</dbReference>
<dbReference type="Proteomes" id="UP000232491">
    <property type="component" value="Chromosome"/>
</dbReference>
<evidence type="ECO:0000256" key="5">
    <source>
        <dbReference type="ARBA" id="ARBA00023172"/>
    </source>
</evidence>
<name>A0A2K9BDW8_BIFBR</name>
<keyword evidence="3" id="KW-0815">Transposition</keyword>
<proteinExistence type="inferred from homology"/>
<dbReference type="InterPro" id="IPR051399">
    <property type="entry name" value="RNA-guided_DNA_endo/Transpos"/>
</dbReference>
<dbReference type="Pfam" id="PF07282">
    <property type="entry name" value="Cas12f1-like_TNB"/>
    <property type="match status" value="1"/>
</dbReference>
<dbReference type="GO" id="GO:0032196">
    <property type="term" value="P:transposition"/>
    <property type="evidence" value="ECO:0007669"/>
    <property type="project" value="UniProtKB-KW"/>
</dbReference>
<dbReference type="GO" id="GO:0006310">
    <property type="term" value="P:DNA recombination"/>
    <property type="evidence" value="ECO:0007669"/>
    <property type="project" value="UniProtKB-KW"/>
</dbReference>
<dbReference type="NCBIfam" id="NF040570">
    <property type="entry name" value="guided_TnpB"/>
    <property type="match status" value="1"/>
</dbReference>
<organism evidence="8 9">
    <name type="scientific">Bifidobacterium breve</name>
    <dbReference type="NCBI Taxonomy" id="1685"/>
    <lineage>
        <taxon>Bacteria</taxon>
        <taxon>Bacillati</taxon>
        <taxon>Actinomycetota</taxon>
        <taxon>Actinomycetes</taxon>
        <taxon>Bifidobacteriales</taxon>
        <taxon>Bifidobacteriaceae</taxon>
        <taxon>Bifidobacterium</taxon>
    </lineage>
</organism>
<dbReference type="InterPro" id="IPR001959">
    <property type="entry name" value="Transposase"/>
</dbReference>
<evidence type="ECO:0000259" key="7">
    <source>
        <dbReference type="Pfam" id="PF07282"/>
    </source>
</evidence>
<dbReference type="AlphaFoldDB" id="A0A2K9BDW8"/>